<evidence type="ECO:0000313" key="3">
    <source>
        <dbReference type="Proteomes" id="UP000735302"/>
    </source>
</evidence>
<sequence>MPSPAPVATSPYQELYHRQQLGSDLDRKQELESDLSGKTHAQESSRLSNPPDNLRNKTGLVFLAATVSRIMRGHVMAAPFPLSDRATDVRPGCKTHRIAPTLRQVAYLVCARTKEREYFKTCIVGHVNCCLQCGPTLTATSVLQVSHDKSGRLQCRPTLTSMANLQNFDFHCDPDISGFVP</sequence>
<proteinExistence type="predicted"/>
<feature type="region of interest" description="Disordered" evidence="1">
    <location>
        <begin position="1"/>
        <end position="53"/>
    </location>
</feature>
<name>A0AAV4CT82_9GAST</name>
<evidence type="ECO:0000313" key="2">
    <source>
        <dbReference type="EMBL" id="GFO35079.1"/>
    </source>
</evidence>
<dbReference type="EMBL" id="BLXT01006951">
    <property type="protein sequence ID" value="GFO35079.1"/>
    <property type="molecule type" value="Genomic_DNA"/>
</dbReference>
<gene>
    <name evidence="2" type="ORF">PoB_006158400</name>
</gene>
<feature type="compositionally biased region" description="Basic and acidic residues" evidence="1">
    <location>
        <begin position="24"/>
        <end position="43"/>
    </location>
</feature>
<comment type="caution">
    <text evidence="2">The sequence shown here is derived from an EMBL/GenBank/DDBJ whole genome shotgun (WGS) entry which is preliminary data.</text>
</comment>
<reference evidence="2 3" key="1">
    <citation type="journal article" date="2021" name="Elife">
        <title>Chloroplast acquisition without the gene transfer in kleptoplastic sea slugs, Plakobranchus ocellatus.</title>
        <authorList>
            <person name="Maeda T."/>
            <person name="Takahashi S."/>
            <person name="Yoshida T."/>
            <person name="Shimamura S."/>
            <person name="Takaki Y."/>
            <person name="Nagai Y."/>
            <person name="Toyoda A."/>
            <person name="Suzuki Y."/>
            <person name="Arimoto A."/>
            <person name="Ishii H."/>
            <person name="Satoh N."/>
            <person name="Nishiyama T."/>
            <person name="Hasebe M."/>
            <person name="Maruyama T."/>
            <person name="Minagawa J."/>
            <person name="Obokata J."/>
            <person name="Shigenobu S."/>
        </authorList>
    </citation>
    <scope>NUCLEOTIDE SEQUENCE [LARGE SCALE GENOMIC DNA]</scope>
</reference>
<dbReference type="Proteomes" id="UP000735302">
    <property type="component" value="Unassembled WGS sequence"/>
</dbReference>
<accession>A0AAV4CT82</accession>
<dbReference type="AlphaFoldDB" id="A0AAV4CT82"/>
<protein>
    <submittedName>
        <fullName evidence="2">Uncharacterized protein</fullName>
    </submittedName>
</protein>
<evidence type="ECO:0000256" key="1">
    <source>
        <dbReference type="SAM" id="MobiDB-lite"/>
    </source>
</evidence>
<keyword evidence="3" id="KW-1185">Reference proteome</keyword>
<organism evidence="2 3">
    <name type="scientific">Plakobranchus ocellatus</name>
    <dbReference type="NCBI Taxonomy" id="259542"/>
    <lineage>
        <taxon>Eukaryota</taxon>
        <taxon>Metazoa</taxon>
        <taxon>Spiralia</taxon>
        <taxon>Lophotrochozoa</taxon>
        <taxon>Mollusca</taxon>
        <taxon>Gastropoda</taxon>
        <taxon>Heterobranchia</taxon>
        <taxon>Euthyneura</taxon>
        <taxon>Panpulmonata</taxon>
        <taxon>Sacoglossa</taxon>
        <taxon>Placobranchoidea</taxon>
        <taxon>Plakobranchidae</taxon>
        <taxon>Plakobranchus</taxon>
    </lineage>
</organism>